<dbReference type="PRINTS" id="PR00038">
    <property type="entry name" value="HTHLUXR"/>
</dbReference>
<accession>A0A7W7KQL7</accession>
<organism evidence="5 6">
    <name type="scientific">Pseudomonas nitroreducens</name>
    <dbReference type="NCBI Taxonomy" id="46680"/>
    <lineage>
        <taxon>Bacteria</taxon>
        <taxon>Pseudomonadati</taxon>
        <taxon>Pseudomonadota</taxon>
        <taxon>Gammaproteobacteria</taxon>
        <taxon>Pseudomonadales</taxon>
        <taxon>Pseudomonadaceae</taxon>
        <taxon>Pseudomonas</taxon>
    </lineage>
</organism>
<evidence type="ECO:0000256" key="2">
    <source>
        <dbReference type="ARBA" id="ARBA00023125"/>
    </source>
</evidence>
<dbReference type="Gene3D" id="1.10.10.10">
    <property type="entry name" value="Winged helix-like DNA-binding domain superfamily/Winged helix DNA-binding domain"/>
    <property type="match status" value="1"/>
</dbReference>
<feature type="domain" description="HTH luxR-type" evidence="4">
    <location>
        <begin position="728"/>
        <end position="793"/>
    </location>
</feature>
<dbReference type="SMART" id="SM00421">
    <property type="entry name" value="HTH_LUXR"/>
    <property type="match status" value="1"/>
</dbReference>
<dbReference type="Pfam" id="PF00196">
    <property type="entry name" value="GerE"/>
    <property type="match status" value="1"/>
</dbReference>
<dbReference type="SUPFAM" id="SSF46894">
    <property type="entry name" value="C-terminal effector domain of the bipartite response regulators"/>
    <property type="match status" value="1"/>
</dbReference>
<dbReference type="SUPFAM" id="SSF52540">
    <property type="entry name" value="P-loop containing nucleoside triphosphate hydrolases"/>
    <property type="match status" value="1"/>
</dbReference>
<dbReference type="InterPro" id="IPR016032">
    <property type="entry name" value="Sig_transdc_resp-reg_C-effctor"/>
</dbReference>
<gene>
    <name evidence="5" type="ORF">HNP46_005661</name>
</gene>
<dbReference type="InterPro" id="IPR036388">
    <property type="entry name" value="WH-like_DNA-bd_sf"/>
</dbReference>
<dbReference type="Gene3D" id="3.40.50.300">
    <property type="entry name" value="P-loop containing nucleotide triphosphate hydrolases"/>
    <property type="match status" value="1"/>
</dbReference>
<dbReference type="InterPro" id="IPR027417">
    <property type="entry name" value="P-loop_NTPase"/>
</dbReference>
<evidence type="ECO:0000259" key="4">
    <source>
        <dbReference type="PROSITE" id="PS50043"/>
    </source>
</evidence>
<dbReference type="PANTHER" id="PTHR44688:SF16">
    <property type="entry name" value="DNA-BINDING TRANSCRIPTIONAL ACTIVATOR DEVR_DOSR"/>
    <property type="match status" value="1"/>
</dbReference>
<dbReference type="RefSeq" id="WP_184595546.1">
    <property type="nucleotide sequence ID" value="NZ_JACHLI010000031.1"/>
</dbReference>
<evidence type="ECO:0000313" key="6">
    <source>
        <dbReference type="Proteomes" id="UP000566995"/>
    </source>
</evidence>
<dbReference type="CDD" id="cd06170">
    <property type="entry name" value="LuxR_C_like"/>
    <property type="match status" value="1"/>
</dbReference>
<keyword evidence="1" id="KW-0805">Transcription regulation</keyword>
<dbReference type="Gene3D" id="1.25.40.10">
    <property type="entry name" value="Tetratricopeptide repeat domain"/>
    <property type="match status" value="1"/>
</dbReference>
<evidence type="ECO:0000256" key="1">
    <source>
        <dbReference type="ARBA" id="ARBA00023015"/>
    </source>
</evidence>
<dbReference type="EMBL" id="JACHLI010000031">
    <property type="protein sequence ID" value="MBB4866754.1"/>
    <property type="molecule type" value="Genomic_DNA"/>
</dbReference>
<dbReference type="GO" id="GO:0003677">
    <property type="term" value="F:DNA binding"/>
    <property type="evidence" value="ECO:0007669"/>
    <property type="project" value="UniProtKB-KW"/>
</dbReference>
<sequence length="796" mass="87613">MPGLGVSSRWAPAPVASAPPLPEHHVARAPLARRLAGSQQRLLLLCAPAGFGKSVLARESLAALQPSTQVIWLALEGRAPSLADLCAAISHALGVSEHQAPASLLRYFATAGRPLRVVLDDLSGDLSIELNNWFEQLLGLSESRLQLMVCCRQRPAWDLPRLLLQGELLELDERQLGMIDGQFRQLCTRLPVALEEAARERIHEQCGGWWAAACLLLAGASRGEALLRGYLEREVLARLAVDERRLLFGLCNLPRFSADFCSQLWDGHTGVHLLQRLRQQQVFLQALDPSCHWFRIQPLVADILRDAVEPAELARVRLHACRLLSLAGHLHDAIDQALQAQQPEVAATYIERLKPSWQLAERHLRRVLDWRRQLPAHLLEGTPRLIYLSSLALLLSGRISEALRSLEGLSRFLPAAGAQDNSQLLAHWQVLTGVAQAFRGELAAAEANCRQALEHLAAAPRDWLSQLLCRFTLGRLLQQTGRPEEAQRVWACALEQARRQGCQDSEALLQGERLRAQMLDAQAELAALLLEDCLAGRQAAGVECDPVLGRLLLIRAELQLAQSRPEQGEADLQAAQAHLRRCSAPFVLAGFLGLAQIAGQRGDLALAQAQLQRGERVMQCGQIDEACYQPLLALERLKLLAHAADWHGLLEAGRRVATSYPLGAAFSTLLPPTLAAEVQWLLARAEQQLGRREPCRRRLQALAEHCQGHSFGALQLEALRLLQALETPEEGEEELTGREVAVLEQLARGLSNQEIADALFLSVNTVKYHAKNINAKLGATRRTQAIACAKARGLLA</sequence>
<dbReference type="PANTHER" id="PTHR44688">
    <property type="entry name" value="DNA-BINDING TRANSCRIPTIONAL ACTIVATOR DEVR_DOSR"/>
    <property type="match status" value="1"/>
</dbReference>
<comment type="caution">
    <text evidence="5">The sequence shown here is derived from an EMBL/GenBank/DDBJ whole genome shotgun (WGS) entry which is preliminary data.</text>
</comment>
<proteinExistence type="predicted"/>
<evidence type="ECO:0000313" key="5">
    <source>
        <dbReference type="EMBL" id="MBB4866754.1"/>
    </source>
</evidence>
<dbReference type="AlphaFoldDB" id="A0A7W7KQL7"/>
<dbReference type="PROSITE" id="PS50043">
    <property type="entry name" value="HTH_LUXR_2"/>
    <property type="match status" value="1"/>
</dbReference>
<dbReference type="Proteomes" id="UP000566995">
    <property type="component" value="Unassembled WGS sequence"/>
</dbReference>
<dbReference type="GO" id="GO:0006355">
    <property type="term" value="P:regulation of DNA-templated transcription"/>
    <property type="evidence" value="ECO:0007669"/>
    <property type="project" value="InterPro"/>
</dbReference>
<dbReference type="InterPro" id="IPR000792">
    <property type="entry name" value="Tscrpt_reg_LuxR_C"/>
</dbReference>
<dbReference type="InterPro" id="IPR059106">
    <property type="entry name" value="WHD_MalT"/>
</dbReference>
<name>A0A7W7KQL7_PSENT</name>
<protein>
    <submittedName>
        <fullName evidence="5">ATP/maltotriose-dependent transcriptional regulator MalT</fullName>
    </submittedName>
</protein>
<keyword evidence="2" id="KW-0238">DNA-binding</keyword>
<dbReference type="InterPro" id="IPR011990">
    <property type="entry name" value="TPR-like_helical_dom_sf"/>
</dbReference>
<dbReference type="Pfam" id="PF25873">
    <property type="entry name" value="WHD_MalT"/>
    <property type="match status" value="1"/>
</dbReference>
<keyword evidence="3" id="KW-0804">Transcription</keyword>
<dbReference type="PROSITE" id="PS00622">
    <property type="entry name" value="HTH_LUXR_1"/>
    <property type="match status" value="1"/>
</dbReference>
<reference evidence="5 6" key="1">
    <citation type="submission" date="2020-08" db="EMBL/GenBank/DDBJ databases">
        <title>Functional genomics of gut bacteria from endangered species of beetles.</title>
        <authorList>
            <person name="Carlos-Shanley C."/>
        </authorList>
    </citation>
    <scope>NUCLEOTIDE SEQUENCE [LARGE SCALE GENOMIC DNA]</scope>
    <source>
        <strain evidence="5 6">S00179</strain>
    </source>
</reference>
<evidence type="ECO:0000256" key="3">
    <source>
        <dbReference type="ARBA" id="ARBA00023163"/>
    </source>
</evidence>